<comment type="caution">
    <text evidence="6">The sequence shown here is derived from an EMBL/GenBank/DDBJ whole genome shotgun (WGS) entry which is preliminary data.</text>
</comment>
<name>A0ABR8NCN8_9ACTN</name>
<proteinExistence type="predicted"/>
<keyword evidence="3" id="KW-0067">ATP-binding</keyword>
<evidence type="ECO:0000256" key="2">
    <source>
        <dbReference type="ARBA" id="ARBA00022801"/>
    </source>
</evidence>
<dbReference type="SUPFAM" id="SSF50891">
    <property type="entry name" value="Cyclophilin-like"/>
    <property type="match status" value="1"/>
</dbReference>
<accession>A0ABR8NCN8</accession>
<dbReference type="Pfam" id="PF02626">
    <property type="entry name" value="CT_A_B"/>
    <property type="match status" value="1"/>
</dbReference>
<evidence type="ECO:0000313" key="7">
    <source>
        <dbReference type="Proteomes" id="UP000618818"/>
    </source>
</evidence>
<dbReference type="PANTHER" id="PTHR43309">
    <property type="entry name" value="5-OXOPROLINASE SUBUNIT C"/>
    <property type="match status" value="1"/>
</dbReference>
<dbReference type="SMART" id="SM00797">
    <property type="entry name" value="AHS2"/>
    <property type="match status" value="1"/>
</dbReference>
<dbReference type="InterPro" id="IPR029000">
    <property type="entry name" value="Cyclophilin-like_dom_sf"/>
</dbReference>
<dbReference type="InterPro" id="IPR052708">
    <property type="entry name" value="PxpC"/>
</dbReference>
<reference evidence="6 7" key="1">
    <citation type="submission" date="2020-09" db="EMBL/GenBank/DDBJ databases">
        <title>novel species in genus Nocardioides.</title>
        <authorList>
            <person name="Zhang G."/>
        </authorList>
    </citation>
    <scope>NUCLEOTIDE SEQUENCE [LARGE SCALE GENOMIC DNA]</scope>
    <source>
        <strain evidence="6 7">KCTC 39551</strain>
    </source>
</reference>
<dbReference type="Proteomes" id="UP000618818">
    <property type="component" value="Unassembled WGS sequence"/>
</dbReference>
<dbReference type="InterPro" id="IPR003778">
    <property type="entry name" value="CT_A_B"/>
</dbReference>
<keyword evidence="1" id="KW-0547">Nucleotide-binding</keyword>
<organism evidence="6 7">
    <name type="scientific">Nocardioides cavernae</name>
    <dbReference type="NCBI Taxonomy" id="1921566"/>
    <lineage>
        <taxon>Bacteria</taxon>
        <taxon>Bacillati</taxon>
        <taxon>Actinomycetota</taxon>
        <taxon>Actinomycetes</taxon>
        <taxon>Propionibacteriales</taxon>
        <taxon>Nocardioidaceae</taxon>
        <taxon>Nocardioides</taxon>
    </lineage>
</organism>
<feature type="region of interest" description="Disordered" evidence="4">
    <location>
        <begin position="70"/>
        <end position="98"/>
    </location>
</feature>
<evidence type="ECO:0000256" key="4">
    <source>
        <dbReference type="SAM" id="MobiDB-lite"/>
    </source>
</evidence>
<keyword evidence="7" id="KW-1185">Reference proteome</keyword>
<dbReference type="PANTHER" id="PTHR43309:SF3">
    <property type="entry name" value="5-OXOPROLINASE SUBUNIT C"/>
    <property type="match status" value="1"/>
</dbReference>
<evidence type="ECO:0000256" key="1">
    <source>
        <dbReference type="ARBA" id="ARBA00022741"/>
    </source>
</evidence>
<keyword evidence="2" id="KW-0378">Hydrolase</keyword>
<evidence type="ECO:0000313" key="6">
    <source>
        <dbReference type="EMBL" id="MBD3925903.1"/>
    </source>
</evidence>
<evidence type="ECO:0000256" key="3">
    <source>
        <dbReference type="ARBA" id="ARBA00022840"/>
    </source>
</evidence>
<evidence type="ECO:0000259" key="5">
    <source>
        <dbReference type="SMART" id="SM00797"/>
    </source>
</evidence>
<dbReference type="EMBL" id="JACXYZ010000002">
    <property type="protein sequence ID" value="MBD3925903.1"/>
    <property type="molecule type" value="Genomic_DNA"/>
</dbReference>
<dbReference type="NCBIfam" id="TIGR00724">
    <property type="entry name" value="urea_amlyse_rel"/>
    <property type="match status" value="1"/>
</dbReference>
<sequence length="391" mass="40713">MHDGRGRRPPHVAGVHLDVLRVRPRLRLPHRTARRARGAPAGVATSPGGAGIRRARRHLVRRLPDRLTRRVAADRHHRRRPVGRRPRRAGAPGPGHPGAVRGAAVTADGPLGAVEVVDAGPLSTLQDRGRQGWAHLGVPRAGALDRGAAALARRLVGGGPDDAVIETTVGGVVLRPHRAVTLAVTGATCAVRVDGRAVAHGAPATVPAGALVSVGPAVTGVRSYVALAGGIAVAPVLGSRSTDTLAWVGPPRLAAGDLLVLGPTGQLPEPPPAVVVRPREPVLRLRRGPRADWLDRTGWSRLDGASYAVAPDSDRIGLRLTGPRLERRSGELASEGIVLGAVQLPPSGQPVVFLADHPTTGGYPVVAVVEDDDLDLCAQLRPGDEVLLRLV</sequence>
<feature type="domain" description="Carboxyltransferase" evidence="5">
    <location>
        <begin position="135"/>
        <end position="390"/>
    </location>
</feature>
<dbReference type="Gene3D" id="2.40.100.10">
    <property type="entry name" value="Cyclophilin-like"/>
    <property type="match status" value="1"/>
</dbReference>
<gene>
    <name evidence="6" type="ORF">IEZ26_14815</name>
</gene>
<protein>
    <submittedName>
        <fullName evidence="6">Biotin-dependent carboxyltransferase family protein</fullName>
    </submittedName>
</protein>
<feature type="compositionally biased region" description="Basic residues" evidence="4">
    <location>
        <begin position="75"/>
        <end position="88"/>
    </location>
</feature>